<gene>
    <name evidence="11" type="ORF">ANCCEY_11689</name>
</gene>
<dbReference type="AlphaFoldDB" id="A0A0D6LAX0"/>
<dbReference type="PANTHER" id="PTHR10909">
    <property type="entry name" value="ELECTRON TRANSPORT OXIDOREDUCTASE"/>
    <property type="match status" value="1"/>
</dbReference>
<evidence type="ECO:0000256" key="3">
    <source>
        <dbReference type="ARBA" id="ARBA00006288"/>
    </source>
</evidence>
<comment type="similarity">
    <text evidence="3">Belongs to the acyl-CoA oxidase family.</text>
</comment>
<keyword evidence="7" id="KW-0560">Oxidoreductase</keyword>
<accession>A0A0D6LAX0</accession>
<dbReference type="GO" id="GO:0005777">
    <property type="term" value="C:peroxisome"/>
    <property type="evidence" value="ECO:0007669"/>
    <property type="project" value="UniProtKB-SubCell"/>
</dbReference>
<evidence type="ECO:0000256" key="9">
    <source>
        <dbReference type="ARBA" id="ARBA00023140"/>
    </source>
</evidence>
<evidence type="ECO:0000313" key="12">
    <source>
        <dbReference type="Proteomes" id="UP000054495"/>
    </source>
</evidence>
<comment type="cofactor">
    <cofactor evidence="1">
        <name>FAD</name>
        <dbReference type="ChEBI" id="CHEBI:57692"/>
    </cofactor>
</comment>
<evidence type="ECO:0000256" key="7">
    <source>
        <dbReference type="ARBA" id="ARBA00023002"/>
    </source>
</evidence>
<keyword evidence="6" id="KW-0276">Fatty acid metabolism</keyword>
<keyword evidence="12" id="KW-1185">Reference proteome</keyword>
<keyword evidence="8" id="KW-0443">Lipid metabolism</keyword>
<reference evidence="11 12" key="1">
    <citation type="submission" date="2013-05" db="EMBL/GenBank/DDBJ databases">
        <title>Draft genome of the parasitic nematode Anyclostoma ceylanicum.</title>
        <authorList>
            <person name="Mitreva M."/>
        </authorList>
    </citation>
    <scope>NUCLEOTIDE SEQUENCE [LARGE SCALE GENOMIC DNA]</scope>
</reference>
<dbReference type="GO" id="GO:0003997">
    <property type="term" value="F:acyl-CoA oxidase activity"/>
    <property type="evidence" value="ECO:0007669"/>
    <property type="project" value="InterPro"/>
</dbReference>
<comment type="subcellular location">
    <subcellularLocation>
        <location evidence="2">Peroxisome</location>
    </subcellularLocation>
</comment>
<dbReference type="GO" id="GO:0005504">
    <property type="term" value="F:fatty acid binding"/>
    <property type="evidence" value="ECO:0007669"/>
    <property type="project" value="TreeGrafter"/>
</dbReference>
<evidence type="ECO:0000313" key="11">
    <source>
        <dbReference type="EMBL" id="EPB69220.1"/>
    </source>
</evidence>
<dbReference type="EMBL" id="KE125322">
    <property type="protein sequence ID" value="EPB69220.1"/>
    <property type="molecule type" value="Genomic_DNA"/>
</dbReference>
<dbReference type="FunFam" id="1.20.140.10:FF:000013">
    <property type="entry name" value="Acyl-coenzyme A oxidase"/>
    <property type="match status" value="1"/>
</dbReference>
<name>A0A0D6LAX0_9BILA</name>
<feature type="domain" description="Acyl-CoA oxidase C-terminal" evidence="10">
    <location>
        <begin position="1"/>
        <end position="131"/>
    </location>
</feature>
<dbReference type="GO" id="GO:0033540">
    <property type="term" value="P:fatty acid beta-oxidation using acyl-CoA oxidase"/>
    <property type="evidence" value="ECO:0007669"/>
    <property type="project" value="TreeGrafter"/>
</dbReference>
<evidence type="ECO:0000256" key="2">
    <source>
        <dbReference type="ARBA" id="ARBA00004275"/>
    </source>
</evidence>
<dbReference type="GO" id="GO:0071949">
    <property type="term" value="F:FAD binding"/>
    <property type="evidence" value="ECO:0007669"/>
    <property type="project" value="InterPro"/>
</dbReference>
<dbReference type="GO" id="GO:0055088">
    <property type="term" value="P:lipid homeostasis"/>
    <property type="evidence" value="ECO:0007669"/>
    <property type="project" value="TreeGrafter"/>
</dbReference>
<evidence type="ECO:0000256" key="1">
    <source>
        <dbReference type="ARBA" id="ARBA00001974"/>
    </source>
</evidence>
<organism evidence="11 12">
    <name type="scientific">Ancylostoma ceylanicum</name>
    <dbReference type="NCBI Taxonomy" id="53326"/>
    <lineage>
        <taxon>Eukaryota</taxon>
        <taxon>Metazoa</taxon>
        <taxon>Ecdysozoa</taxon>
        <taxon>Nematoda</taxon>
        <taxon>Chromadorea</taxon>
        <taxon>Rhabditida</taxon>
        <taxon>Rhabditina</taxon>
        <taxon>Rhabditomorpha</taxon>
        <taxon>Strongyloidea</taxon>
        <taxon>Ancylostomatidae</taxon>
        <taxon>Ancylostomatinae</taxon>
        <taxon>Ancylostoma</taxon>
    </lineage>
</organism>
<evidence type="ECO:0000256" key="5">
    <source>
        <dbReference type="ARBA" id="ARBA00022827"/>
    </source>
</evidence>
<dbReference type="PANTHER" id="PTHR10909:SF351">
    <property type="entry name" value="ACYL-COENZYME A OXIDASE"/>
    <property type="match status" value="1"/>
</dbReference>
<dbReference type="SUPFAM" id="SSF47203">
    <property type="entry name" value="Acyl-CoA dehydrogenase C-terminal domain-like"/>
    <property type="match status" value="1"/>
</dbReference>
<dbReference type="Proteomes" id="UP000054495">
    <property type="component" value="Unassembled WGS sequence"/>
</dbReference>
<protein>
    <submittedName>
        <fullName evidence="11">Acyl-CoA oxidase</fullName>
    </submittedName>
</protein>
<keyword evidence="5" id="KW-0274">FAD</keyword>
<dbReference type="InterPro" id="IPR012258">
    <property type="entry name" value="Acyl-CoA_oxidase"/>
</dbReference>
<evidence type="ECO:0000259" key="10">
    <source>
        <dbReference type="Pfam" id="PF01756"/>
    </source>
</evidence>
<evidence type="ECO:0000256" key="4">
    <source>
        <dbReference type="ARBA" id="ARBA00022630"/>
    </source>
</evidence>
<evidence type="ECO:0000256" key="6">
    <source>
        <dbReference type="ARBA" id="ARBA00022832"/>
    </source>
</evidence>
<evidence type="ECO:0000256" key="8">
    <source>
        <dbReference type="ARBA" id="ARBA00023098"/>
    </source>
</evidence>
<dbReference type="Gene3D" id="1.20.140.10">
    <property type="entry name" value="Butyryl-CoA Dehydrogenase, subunit A, domain 3"/>
    <property type="match status" value="1"/>
</dbReference>
<keyword evidence="4" id="KW-0285">Flavoprotein</keyword>
<keyword evidence="9" id="KW-0576">Peroxisome</keyword>
<dbReference type="InterPro" id="IPR002655">
    <property type="entry name" value="Acyl-CoA_oxidase_C"/>
</dbReference>
<proteinExistence type="inferred from homology"/>
<dbReference type="Pfam" id="PF01756">
    <property type="entry name" value="ACOX"/>
    <property type="match status" value="1"/>
</dbReference>
<sequence>MHVRLYLVRTFLEKVATAPETSLRVPLTDLTRLYAFDLITACQGEFMKSGFMSESQLDAVREGIYRCLERLRPNAVSLVDSWDFDDAELHSVLGRRDGNVYPALLEWAQKSQLNRTEVLPTFGKYLGPMMKEGRSKL</sequence>
<dbReference type="InterPro" id="IPR036250">
    <property type="entry name" value="AcylCo_DH-like_C"/>
</dbReference>